<keyword evidence="2" id="KW-0378">Hydrolase</keyword>
<feature type="coiled-coil region" evidence="1">
    <location>
        <begin position="242"/>
        <end position="351"/>
    </location>
</feature>
<protein>
    <submittedName>
        <fullName evidence="2">Carboxypeptidase C (Cathepsin A)</fullName>
    </submittedName>
</protein>
<dbReference type="EMBL" id="QPJM01000002">
    <property type="protein sequence ID" value="RCW86367.1"/>
    <property type="molecule type" value="Genomic_DNA"/>
</dbReference>
<dbReference type="InterPro" id="IPR029058">
    <property type="entry name" value="AB_hydrolase_fold"/>
</dbReference>
<dbReference type="Pfam" id="PF00450">
    <property type="entry name" value="Peptidase_S10"/>
    <property type="match status" value="1"/>
</dbReference>
<keyword evidence="2" id="KW-0645">Protease</keyword>
<dbReference type="Proteomes" id="UP000253324">
    <property type="component" value="Unassembled WGS sequence"/>
</dbReference>
<keyword evidence="1" id="KW-0175">Coiled coil</keyword>
<gene>
    <name evidence="2" type="ORF">C7476_102347</name>
</gene>
<name>A0A368Z546_9HYPH</name>
<accession>A0A368Z546</accession>
<comment type="caution">
    <text evidence="2">The sequence shown here is derived from an EMBL/GenBank/DDBJ whole genome shotgun (WGS) entry which is preliminary data.</text>
</comment>
<reference evidence="2 3" key="1">
    <citation type="submission" date="2018-07" db="EMBL/GenBank/DDBJ databases">
        <title>Genomic Encyclopedia of Type Strains, Phase III (KMG-III): the genomes of soil and plant-associated and newly described type strains.</title>
        <authorList>
            <person name="Whitman W."/>
        </authorList>
    </citation>
    <scope>NUCLEOTIDE SEQUENCE [LARGE SCALE GENOMIC DNA]</scope>
    <source>
        <strain evidence="2 3">31-25a</strain>
    </source>
</reference>
<evidence type="ECO:0000313" key="2">
    <source>
        <dbReference type="EMBL" id="RCW86367.1"/>
    </source>
</evidence>
<evidence type="ECO:0000313" key="3">
    <source>
        <dbReference type="Proteomes" id="UP000253324"/>
    </source>
</evidence>
<proteinExistence type="predicted"/>
<dbReference type="InterPro" id="IPR001563">
    <property type="entry name" value="Peptidase_S10"/>
</dbReference>
<dbReference type="PROSITE" id="PS51257">
    <property type="entry name" value="PROKAR_LIPOPROTEIN"/>
    <property type="match status" value="1"/>
</dbReference>
<dbReference type="AlphaFoldDB" id="A0A368Z546"/>
<dbReference type="Gene3D" id="3.40.50.1820">
    <property type="entry name" value="alpha/beta hydrolase"/>
    <property type="match status" value="1"/>
</dbReference>
<feature type="coiled-coil region" evidence="1">
    <location>
        <begin position="36"/>
        <end position="170"/>
    </location>
</feature>
<dbReference type="OrthoDB" id="8117442at2"/>
<keyword evidence="3" id="KW-1185">Reference proteome</keyword>
<dbReference type="GO" id="GO:0006508">
    <property type="term" value="P:proteolysis"/>
    <property type="evidence" value="ECO:0007669"/>
    <property type="project" value="InterPro"/>
</dbReference>
<keyword evidence="2" id="KW-0121">Carboxypeptidase</keyword>
<dbReference type="GO" id="GO:0004185">
    <property type="term" value="F:serine-type carboxypeptidase activity"/>
    <property type="evidence" value="ECO:0007669"/>
    <property type="project" value="InterPro"/>
</dbReference>
<dbReference type="SUPFAM" id="SSF53474">
    <property type="entry name" value="alpha/beta-Hydrolases"/>
    <property type="match status" value="1"/>
</dbReference>
<evidence type="ECO:0000256" key="1">
    <source>
        <dbReference type="SAM" id="Coils"/>
    </source>
</evidence>
<dbReference type="RefSeq" id="WP_114428858.1">
    <property type="nucleotide sequence ID" value="NZ_QPJM01000002.1"/>
</dbReference>
<organism evidence="2 3">
    <name type="scientific">Phyllobacterium bourgognense</name>
    <dbReference type="NCBI Taxonomy" id="314236"/>
    <lineage>
        <taxon>Bacteria</taxon>
        <taxon>Pseudomonadati</taxon>
        <taxon>Pseudomonadota</taxon>
        <taxon>Alphaproteobacteria</taxon>
        <taxon>Hyphomicrobiales</taxon>
        <taxon>Phyllobacteriaceae</taxon>
        <taxon>Phyllobacterium</taxon>
    </lineage>
</organism>
<sequence length="1041" mass="113015">MNFRHLLLAAALGLSACNGSDSSTTKKEADSTFSDLANAKAELVKVNAQKEAGEKDKIVLAGEIAALEAKQKELRSAIGNATAELGRLQGEDGKGGEIAAQKARLAQLTSETEDKTADIKAAKETLARLGSVEDKSSEIGLAKAAYDKLVRDAEVKAEDLKKATETLKRLAGGESEGGEGGEIKVAKETLANLGKKIGDANKDLNTAKASLATLNGKDEGSIFAAQEKLKKLTGDGADPGEIARATKERDNLQEAARKANDDLVAARQKLTALQGDEGKGGEIAEAERKLLEVKDEIATTSEMLKAARESLEKLQGKDGSDGDIATARKALETLSADIETAQDKLAAAHNAWKKLAGEDGKSGDIAAEQKKLDDLIKLAGDRAEEIKVAQADLERITLDGKTITDKATLDAARIRSQAAFDAGRFDDAGKFLTDVGLNDEAIELYKKAGKIDKAAALLTAAGKLEDAYKLYAVEDEAITDTNPYGAATYGSVTFDKVDESPSVKRHSMQLGDKTVWFTAKAGHLVAYAQKDKNNPDAKRDPQAAVFYMSYTRDDLPKEGRPVTFFFNGGPGESSIWLHLGAWAPWRLKVDQPNVPADAKSGPPKSYPFVENPETLLDKTDLVFVDPIGAGYSQAISSDVKKHINKDFWGVDADAKVMRDFITRYINVNKRQSSPKYLYGESYGGGIRVPVLAKLLIDAGTTNFDDDKSGKPPVVLTGSTLHSPILDYGSNCSTGGGSSCAGYIPTYVLTSDFFGKSTGHDKTRPYTKFVEQLRSFTREEYTPAITEYLKVERGAQWTTYTQTFLDEMSRLTGITATRLSDSKGNVTNYANIWRQWPTVTVGKCEPDRKQQEGYMNALKPGFSYNLYDTRMVLESSVPYDFEYSEDDAFKARMATFVPEYLNYKNSAEYIASPNLTNKDLSKGWDWGTNRGGVEKKKTSSLSDLALAINGAPGLKLIVTHGYFDAATPFFQTELDLDVVVNVHGADVKLSDRIPVHNFEGGHMIYYVEKARPALKRTMDNFYDAPPYTPPATVPARKSAALQ</sequence>